<keyword evidence="7" id="KW-0732">Signal</keyword>
<organism evidence="15 16">
    <name type="scientific">Glossina palpalis gambiensis</name>
    <dbReference type="NCBI Taxonomy" id="67801"/>
    <lineage>
        <taxon>Eukaryota</taxon>
        <taxon>Metazoa</taxon>
        <taxon>Ecdysozoa</taxon>
        <taxon>Arthropoda</taxon>
        <taxon>Hexapoda</taxon>
        <taxon>Insecta</taxon>
        <taxon>Pterygota</taxon>
        <taxon>Neoptera</taxon>
        <taxon>Endopterygota</taxon>
        <taxon>Diptera</taxon>
        <taxon>Brachycera</taxon>
        <taxon>Muscomorpha</taxon>
        <taxon>Hippoboscoidea</taxon>
        <taxon>Glossinidae</taxon>
        <taxon>Glossina</taxon>
    </lineage>
</organism>
<keyword evidence="8" id="KW-0547">Nucleotide-binding</keyword>
<evidence type="ECO:0000256" key="3">
    <source>
        <dbReference type="ARBA" id="ARBA00022473"/>
    </source>
</evidence>
<keyword evidence="10" id="KW-1133">Transmembrane helix</keyword>
<dbReference type="InterPro" id="IPR000719">
    <property type="entry name" value="Prot_kinase_dom"/>
</dbReference>
<evidence type="ECO:0000256" key="5">
    <source>
        <dbReference type="ARBA" id="ARBA00022553"/>
    </source>
</evidence>
<evidence type="ECO:0000259" key="14">
    <source>
        <dbReference type="PROSITE" id="PS50011"/>
    </source>
</evidence>
<dbReference type="SUPFAM" id="SSF56112">
    <property type="entry name" value="Protein kinase-like (PK-like)"/>
    <property type="match status" value="1"/>
</dbReference>
<dbReference type="InterPro" id="IPR011009">
    <property type="entry name" value="Kinase-like_dom_sf"/>
</dbReference>
<evidence type="ECO:0000256" key="13">
    <source>
        <dbReference type="ARBA" id="ARBA00023180"/>
    </source>
</evidence>
<dbReference type="GO" id="GO:0005886">
    <property type="term" value="C:plasma membrane"/>
    <property type="evidence" value="ECO:0007669"/>
    <property type="project" value="UniProtKB-SubCell"/>
</dbReference>
<dbReference type="GO" id="GO:0007169">
    <property type="term" value="P:cell surface receptor protein tyrosine kinase signaling pathway"/>
    <property type="evidence" value="ECO:0007669"/>
    <property type="project" value="TreeGrafter"/>
</dbReference>
<dbReference type="AlphaFoldDB" id="A0A1B0BJ72"/>
<dbReference type="PANTHER" id="PTHR24416">
    <property type="entry name" value="TYROSINE-PROTEIN KINASE RECEPTOR"/>
    <property type="match status" value="1"/>
</dbReference>
<evidence type="ECO:0000256" key="7">
    <source>
        <dbReference type="ARBA" id="ARBA00022729"/>
    </source>
</evidence>
<dbReference type="Pfam" id="PF07714">
    <property type="entry name" value="PK_Tyr_Ser-Thr"/>
    <property type="match status" value="1"/>
</dbReference>
<evidence type="ECO:0000313" key="16">
    <source>
        <dbReference type="Proteomes" id="UP000092460"/>
    </source>
</evidence>
<feature type="domain" description="Protein kinase" evidence="14">
    <location>
        <begin position="1"/>
        <end position="72"/>
    </location>
</feature>
<evidence type="ECO:0000256" key="1">
    <source>
        <dbReference type="ARBA" id="ARBA00004162"/>
    </source>
</evidence>
<dbReference type="PROSITE" id="PS50011">
    <property type="entry name" value="PROTEIN_KINASE_DOM"/>
    <property type="match status" value="1"/>
</dbReference>
<dbReference type="GO" id="GO:0005524">
    <property type="term" value="F:ATP binding"/>
    <property type="evidence" value="ECO:0007669"/>
    <property type="project" value="UniProtKB-KW"/>
</dbReference>
<keyword evidence="4" id="KW-1003">Cell membrane</keyword>
<dbReference type="EMBL" id="JXJN01015339">
    <property type="status" value="NOT_ANNOTATED_CDS"/>
    <property type="molecule type" value="Genomic_DNA"/>
</dbReference>
<reference evidence="16" key="1">
    <citation type="submission" date="2015-01" db="EMBL/GenBank/DDBJ databases">
        <authorList>
            <person name="Aksoy S."/>
            <person name="Warren W."/>
            <person name="Wilson R.K."/>
        </authorList>
    </citation>
    <scope>NUCLEOTIDE SEQUENCE [LARGE SCALE GENOMIC DNA]</scope>
    <source>
        <strain evidence="16">IAEA</strain>
    </source>
</reference>
<dbReference type="EnsemblMetazoa" id="GPPI031892-RA">
    <property type="protein sequence ID" value="GPPI031892-PA"/>
    <property type="gene ID" value="GPPI031892"/>
</dbReference>
<evidence type="ECO:0000256" key="6">
    <source>
        <dbReference type="ARBA" id="ARBA00022692"/>
    </source>
</evidence>
<evidence type="ECO:0000256" key="2">
    <source>
        <dbReference type="ARBA" id="ARBA00004479"/>
    </source>
</evidence>
<evidence type="ECO:0000256" key="12">
    <source>
        <dbReference type="ARBA" id="ARBA00023170"/>
    </source>
</evidence>
<keyword evidence="6" id="KW-0812">Transmembrane</keyword>
<sequence>MCLLFQFMSPGYLSEALVSFYALVHRTNHRKHERKPLNEAHLLQIAAHIAAGMVYLSKRKFVHRDLATRNCT</sequence>
<keyword evidence="9" id="KW-0067">ATP-binding</keyword>
<evidence type="ECO:0000256" key="4">
    <source>
        <dbReference type="ARBA" id="ARBA00022475"/>
    </source>
</evidence>
<evidence type="ECO:0000256" key="9">
    <source>
        <dbReference type="ARBA" id="ARBA00022840"/>
    </source>
</evidence>
<dbReference type="PANTHER" id="PTHR24416:SF317">
    <property type="entry name" value="MUSCLE, SKELETAL RECEPTOR TYROSINE-PROTEIN KINASE"/>
    <property type="match status" value="1"/>
</dbReference>
<keyword evidence="11" id="KW-0472">Membrane</keyword>
<protein>
    <recommendedName>
        <fullName evidence="14">Protein kinase domain-containing protein</fullName>
    </recommendedName>
</protein>
<keyword evidence="13" id="KW-0325">Glycoprotein</keyword>
<dbReference type="GO" id="GO:0017147">
    <property type="term" value="F:Wnt-protein binding"/>
    <property type="evidence" value="ECO:0007669"/>
    <property type="project" value="TreeGrafter"/>
</dbReference>
<keyword evidence="3" id="KW-0217">Developmental protein</keyword>
<name>A0A1B0BJ72_9MUSC</name>
<evidence type="ECO:0000256" key="11">
    <source>
        <dbReference type="ARBA" id="ARBA00023136"/>
    </source>
</evidence>
<keyword evidence="12" id="KW-0675">Receptor</keyword>
<dbReference type="GO" id="GO:0043235">
    <property type="term" value="C:receptor complex"/>
    <property type="evidence" value="ECO:0007669"/>
    <property type="project" value="TreeGrafter"/>
</dbReference>
<dbReference type="Proteomes" id="UP000092460">
    <property type="component" value="Unassembled WGS sequence"/>
</dbReference>
<accession>A0A1B0BJ72</accession>
<dbReference type="Gene3D" id="1.10.510.10">
    <property type="entry name" value="Transferase(Phosphotransferase) domain 1"/>
    <property type="match status" value="1"/>
</dbReference>
<reference evidence="15" key="2">
    <citation type="submission" date="2020-05" db="UniProtKB">
        <authorList>
            <consortium name="EnsemblMetazoa"/>
        </authorList>
    </citation>
    <scope>IDENTIFICATION</scope>
    <source>
        <strain evidence="15">IAEA</strain>
    </source>
</reference>
<proteinExistence type="predicted"/>
<evidence type="ECO:0000313" key="15">
    <source>
        <dbReference type="EnsemblMetazoa" id="GPPI031892-PA"/>
    </source>
</evidence>
<evidence type="ECO:0000256" key="10">
    <source>
        <dbReference type="ARBA" id="ARBA00022989"/>
    </source>
</evidence>
<dbReference type="InterPro" id="IPR050122">
    <property type="entry name" value="RTK"/>
</dbReference>
<dbReference type="VEuPathDB" id="VectorBase:GPPI031892"/>
<dbReference type="STRING" id="67801.A0A1B0BJ72"/>
<dbReference type="InterPro" id="IPR001245">
    <property type="entry name" value="Ser-Thr/Tyr_kinase_cat_dom"/>
</dbReference>
<keyword evidence="16" id="KW-1185">Reference proteome</keyword>
<evidence type="ECO:0000256" key="8">
    <source>
        <dbReference type="ARBA" id="ARBA00022741"/>
    </source>
</evidence>
<comment type="subcellular location">
    <subcellularLocation>
        <location evidence="1">Cell membrane</location>
        <topology evidence="1">Single-pass membrane protein</topology>
    </subcellularLocation>
    <subcellularLocation>
        <location evidence="2">Membrane</location>
        <topology evidence="2">Single-pass type I membrane protein</topology>
    </subcellularLocation>
</comment>
<dbReference type="GO" id="GO:0004714">
    <property type="term" value="F:transmembrane receptor protein tyrosine kinase activity"/>
    <property type="evidence" value="ECO:0007669"/>
    <property type="project" value="TreeGrafter"/>
</dbReference>
<keyword evidence="5" id="KW-0597">Phosphoprotein</keyword>